<protein>
    <recommendedName>
        <fullName evidence="1">Signal peptidase I</fullName>
        <ecNumber evidence="1">3.4.21.89</ecNumber>
    </recommendedName>
</protein>
<dbReference type="RefSeq" id="WP_170259170.1">
    <property type="nucleotide sequence ID" value="NZ_BKAF01000014.1"/>
</dbReference>
<accession>A0A1I3KHN5</accession>
<dbReference type="NCBIfam" id="TIGR02228">
    <property type="entry name" value="sigpep_I_arch"/>
    <property type="match status" value="1"/>
</dbReference>
<keyword evidence="3" id="KW-0472">Membrane</keyword>
<feature type="transmembrane region" description="Helical" evidence="3">
    <location>
        <begin position="7"/>
        <end position="29"/>
    </location>
</feature>
<evidence type="ECO:0000313" key="4">
    <source>
        <dbReference type="EMBL" id="SFI72031.1"/>
    </source>
</evidence>
<evidence type="ECO:0000256" key="3">
    <source>
        <dbReference type="SAM" id="Phobius"/>
    </source>
</evidence>
<evidence type="ECO:0000256" key="1">
    <source>
        <dbReference type="NCBIfam" id="TIGR02228"/>
    </source>
</evidence>
<dbReference type="EMBL" id="FOQG01000012">
    <property type="protein sequence ID" value="SFI72031.1"/>
    <property type="molecule type" value="Genomic_DNA"/>
</dbReference>
<dbReference type="GO" id="GO:0009003">
    <property type="term" value="F:signal peptidase activity"/>
    <property type="evidence" value="ECO:0007669"/>
    <property type="project" value="UniProtKB-EC"/>
</dbReference>
<gene>
    <name evidence="4" type="ORF">SAMN05216561_11247</name>
</gene>
<evidence type="ECO:0000256" key="2">
    <source>
        <dbReference type="SAM" id="MobiDB-lite"/>
    </source>
</evidence>
<dbReference type="CDD" id="cd06462">
    <property type="entry name" value="Peptidase_S24_S26"/>
    <property type="match status" value="1"/>
</dbReference>
<feature type="compositionally biased region" description="Pro residues" evidence="2">
    <location>
        <begin position="159"/>
        <end position="174"/>
    </location>
</feature>
<feature type="transmembrane region" description="Helical" evidence="3">
    <location>
        <begin position="130"/>
        <end position="151"/>
    </location>
</feature>
<sequence>MRGVGELVLTLGALLGSLGLLVVLAGLTLDVRPLVFRSGSMAPAIDTGALALVRTVPAADLRVGDVVSVVDAGGTRVTHRVVSLASQGDQRQLTLRGDANRSADREIHTVSEADRVIASVPRLGYVLGWMSGRVGMLLLGLYGAFLASVLLRGRDDVPPSVPRPPPPPPPPPPARGKRRAVSTAAGRHASRVLAMAVVGGAGLLPSPASANWTDGVDVTSTSLAAVSTSAPATFTCGGLGVLSVTFNWSSVAGATSYTLHYGSGGAQSQTYAGTSATLVSAISGGTAWVTANFGPWSSGPSTTRGYTVAVVSLCG</sequence>
<dbReference type="STRING" id="1005945.SAMN05216561_11247"/>
<dbReference type="GO" id="GO:0006465">
    <property type="term" value="P:signal peptide processing"/>
    <property type="evidence" value="ECO:0007669"/>
    <property type="project" value="UniProtKB-UniRule"/>
</dbReference>
<evidence type="ECO:0000313" key="5">
    <source>
        <dbReference type="Proteomes" id="UP000198649"/>
    </source>
</evidence>
<organism evidence="4 5">
    <name type="scientific">Nocardioides psychrotolerans</name>
    <dbReference type="NCBI Taxonomy" id="1005945"/>
    <lineage>
        <taxon>Bacteria</taxon>
        <taxon>Bacillati</taxon>
        <taxon>Actinomycetota</taxon>
        <taxon>Actinomycetes</taxon>
        <taxon>Propionibacteriales</taxon>
        <taxon>Nocardioidaceae</taxon>
        <taxon>Nocardioides</taxon>
    </lineage>
</organism>
<dbReference type="GO" id="GO:0016020">
    <property type="term" value="C:membrane"/>
    <property type="evidence" value="ECO:0007669"/>
    <property type="project" value="UniProtKB-UniRule"/>
</dbReference>
<proteinExistence type="predicted"/>
<keyword evidence="3" id="KW-1133">Transmembrane helix</keyword>
<reference evidence="4 5" key="1">
    <citation type="submission" date="2016-10" db="EMBL/GenBank/DDBJ databases">
        <authorList>
            <person name="de Groot N.N."/>
        </authorList>
    </citation>
    <scope>NUCLEOTIDE SEQUENCE [LARGE SCALE GENOMIC DNA]</scope>
    <source>
        <strain evidence="4 5">CGMCC 1.11156</strain>
    </source>
</reference>
<keyword evidence="5" id="KW-1185">Reference proteome</keyword>
<dbReference type="GO" id="GO:0004252">
    <property type="term" value="F:serine-type endopeptidase activity"/>
    <property type="evidence" value="ECO:0007669"/>
    <property type="project" value="UniProtKB-UniRule"/>
</dbReference>
<dbReference type="EC" id="3.4.21.89" evidence="1"/>
<feature type="region of interest" description="Disordered" evidence="2">
    <location>
        <begin position="157"/>
        <end position="181"/>
    </location>
</feature>
<keyword evidence="3" id="KW-0812">Transmembrane</keyword>
<name>A0A1I3KHN5_9ACTN</name>
<dbReference type="Proteomes" id="UP000198649">
    <property type="component" value="Unassembled WGS sequence"/>
</dbReference>
<dbReference type="AlphaFoldDB" id="A0A1I3KHN5"/>
<dbReference type="InterPro" id="IPR001733">
    <property type="entry name" value="Peptidase_S26B"/>
</dbReference>